<dbReference type="GO" id="GO:0005737">
    <property type="term" value="C:cytoplasm"/>
    <property type="evidence" value="ECO:0007669"/>
    <property type="project" value="UniProtKB-SubCell"/>
</dbReference>
<accession>A0A1I4L9S6</accession>
<evidence type="ECO:0000256" key="13">
    <source>
        <dbReference type="ARBA" id="ARBA00052985"/>
    </source>
</evidence>
<dbReference type="PANTHER" id="PTHR43091">
    <property type="entry name" value="3-OXOACYL-[ACYL-CARRIER-PROTEIN] SYNTHASE"/>
    <property type="match status" value="1"/>
</dbReference>
<organism evidence="17 18">
    <name type="scientific">Pelosinus propionicus DSM 13327</name>
    <dbReference type="NCBI Taxonomy" id="1123291"/>
    <lineage>
        <taxon>Bacteria</taxon>
        <taxon>Bacillati</taxon>
        <taxon>Bacillota</taxon>
        <taxon>Negativicutes</taxon>
        <taxon>Selenomonadales</taxon>
        <taxon>Sporomusaceae</taxon>
        <taxon>Pelosinus</taxon>
    </lineage>
</organism>
<protein>
    <recommendedName>
        <fullName evidence="14">Beta-ketoacyl-[acyl-carrier-protein] synthase III</fullName>
        <shortName evidence="14">Beta-ketoacyl-ACP synthase III</shortName>
        <shortName evidence="14">KAS III</shortName>
        <ecNumber evidence="14">2.3.1.180</ecNumber>
    </recommendedName>
    <alternativeName>
        <fullName evidence="14">3-oxoacyl-[acyl-carrier-protein] synthase 3</fullName>
    </alternativeName>
    <alternativeName>
        <fullName evidence="14">3-oxoacyl-[acyl-carrier-protein] synthase III</fullName>
    </alternativeName>
</protein>
<comment type="similarity">
    <text evidence="2 14">Belongs to the thiolase-like superfamily. FabH family.</text>
</comment>
<evidence type="ECO:0000256" key="8">
    <source>
        <dbReference type="ARBA" id="ARBA00023268"/>
    </source>
</evidence>
<feature type="active site" evidence="14">
    <location>
        <position position="117"/>
    </location>
</feature>
<dbReference type="InterPro" id="IPR013747">
    <property type="entry name" value="ACP_syn_III_C"/>
</dbReference>
<feature type="active site" evidence="14">
    <location>
        <position position="257"/>
    </location>
</feature>
<dbReference type="STRING" id="1123291.SAMN04490355_102353"/>
<feature type="region of interest" description="ACP-binding" evidence="14">
    <location>
        <begin position="258"/>
        <end position="262"/>
    </location>
</feature>
<evidence type="ECO:0000259" key="16">
    <source>
        <dbReference type="Pfam" id="PF08545"/>
    </source>
</evidence>
<comment type="subcellular location">
    <subcellularLocation>
        <location evidence="14">Cytoplasm</location>
    </subcellularLocation>
</comment>
<dbReference type="GO" id="GO:0033818">
    <property type="term" value="F:beta-ketoacyl-acyl-carrier-protein synthase III activity"/>
    <property type="evidence" value="ECO:0007669"/>
    <property type="project" value="UniProtKB-UniRule"/>
</dbReference>
<evidence type="ECO:0000313" key="18">
    <source>
        <dbReference type="Proteomes" id="UP000199520"/>
    </source>
</evidence>
<keyword evidence="18" id="KW-1185">Reference proteome</keyword>
<dbReference type="FunFam" id="3.40.47.10:FF:000004">
    <property type="entry name" value="3-oxoacyl-[acyl-carrier-protein] synthase 3"/>
    <property type="match status" value="1"/>
</dbReference>
<name>A0A1I4L9S6_9FIRM</name>
<dbReference type="HAMAP" id="MF_01815">
    <property type="entry name" value="FabH"/>
    <property type="match status" value="1"/>
</dbReference>
<dbReference type="NCBIfam" id="NF006829">
    <property type="entry name" value="PRK09352.1"/>
    <property type="match status" value="1"/>
</dbReference>
<dbReference type="CDD" id="cd00830">
    <property type="entry name" value="KAS_III"/>
    <property type="match status" value="1"/>
</dbReference>
<feature type="domain" description="Beta-ketoacyl-[acyl-carrier-protein] synthase III N-terminal" evidence="16">
    <location>
        <begin position="111"/>
        <end position="189"/>
    </location>
</feature>
<evidence type="ECO:0000256" key="10">
    <source>
        <dbReference type="ARBA" id="ARBA00051096"/>
    </source>
</evidence>
<keyword evidence="7 14" id="KW-0275">Fatty acid biosynthesis</keyword>
<dbReference type="Proteomes" id="UP000199520">
    <property type="component" value="Unassembled WGS sequence"/>
</dbReference>
<dbReference type="NCBIfam" id="TIGR00747">
    <property type="entry name" value="fabH"/>
    <property type="match status" value="1"/>
</dbReference>
<evidence type="ECO:0000256" key="11">
    <source>
        <dbReference type="ARBA" id="ARBA00052407"/>
    </source>
</evidence>
<dbReference type="PANTHER" id="PTHR43091:SF1">
    <property type="entry name" value="BETA-KETOACYL-[ACYL-CARRIER-PROTEIN] SYNTHASE III, CHLOROPLASTIC"/>
    <property type="match status" value="1"/>
</dbReference>
<comment type="catalytic activity">
    <reaction evidence="10">
        <text>malonyl-[ACP] + acetyl-CoA + H(+) = 3-oxobutanoyl-[ACP] + CO2 + CoA</text>
        <dbReference type="Rhea" id="RHEA:12080"/>
        <dbReference type="Rhea" id="RHEA-COMP:9623"/>
        <dbReference type="Rhea" id="RHEA-COMP:9625"/>
        <dbReference type="ChEBI" id="CHEBI:15378"/>
        <dbReference type="ChEBI" id="CHEBI:16526"/>
        <dbReference type="ChEBI" id="CHEBI:57287"/>
        <dbReference type="ChEBI" id="CHEBI:57288"/>
        <dbReference type="ChEBI" id="CHEBI:78449"/>
        <dbReference type="ChEBI" id="CHEBI:78450"/>
        <dbReference type="EC" id="2.3.1.180"/>
    </reaction>
    <physiologicalReaction direction="left-to-right" evidence="10">
        <dbReference type="Rhea" id="RHEA:12081"/>
    </physiologicalReaction>
</comment>
<dbReference type="RefSeq" id="WP_090938101.1">
    <property type="nucleotide sequence ID" value="NZ_FOTS01000023.1"/>
</dbReference>
<dbReference type="UniPathway" id="UPA00094"/>
<evidence type="ECO:0000256" key="14">
    <source>
        <dbReference type="HAMAP-Rule" id="MF_01815"/>
    </source>
</evidence>
<keyword evidence="8 14" id="KW-0511">Multifunctional enzyme</keyword>
<dbReference type="GO" id="GO:0004315">
    <property type="term" value="F:3-oxoacyl-[acyl-carrier-protein] synthase activity"/>
    <property type="evidence" value="ECO:0007669"/>
    <property type="project" value="InterPro"/>
</dbReference>
<comment type="subunit">
    <text evidence="14">Homodimer.</text>
</comment>
<dbReference type="GO" id="GO:0006633">
    <property type="term" value="P:fatty acid biosynthetic process"/>
    <property type="evidence" value="ECO:0007669"/>
    <property type="project" value="UniProtKB-UniRule"/>
</dbReference>
<evidence type="ECO:0000256" key="5">
    <source>
        <dbReference type="ARBA" id="ARBA00022832"/>
    </source>
</evidence>
<evidence type="ECO:0000313" key="17">
    <source>
        <dbReference type="EMBL" id="SFL87788.1"/>
    </source>
</evidence>
<evidence type="ECO:0000256" key="12">
    <source>
        <dbReference type="ARBA" id="ARBA00052467"/>
    </source>
</evidence>
<reference evidence="18" key="1">
    <citation type="submission" date="2016-10" db="EMBL/GenBank/DDBJ databases">
        <authorList>
            <person name="Varghese N."/>
            <person name="Submissions S."/>
        </authorList>
    </citation>
    <scope>NUCLEOTIDE SEQUENCE [LARGE SCALE GENOMIC DNA]</scope>
    <source>
        <strain evidence="18">DSM 13327</strain>
    </source>
</reference>
<dbReference type="SUPFAM" id="SSF53901">
    <property type="entry name" value="Thiolase-like"/>
    <property type="match status" value="1"/>
</dbReference>
<sequence>MQEMNKGVGIIGIGSFAPEKIVTNKDLEKVVETSDEWIVSRTGIKQRHVVETGVATSSLAALAAERALVDAGVTADEIDLIIVATATPDMLFPSTACLVQDKIKASKAAAFDLSAGCSGFAYGLVTGSQFIKTGLYKKILVIGAETLSTILDWNDRNTCVLFGDGAGAVVLGEVPVGYGILGVELGADGSGGELLKMPAGGSRIPATNESIEQRLHYLQMSGNDVFKFAVKVMGEAAIKALEHSGLSHTDVDCLIPHQANIRIIQSAAKRLKLPMEKVVINVDNYGNTSAASIPLAMDEAMKSGKLKNDDIVVLVGFGAGLTWGSCVIKWYKEDKTVEK</sequence>
<evidence type="ECO:0000256" key="7">
    <source>
        <dbReference type="ARBA" id="ARBA00023160"/>
    </source>
</evidence>
<keyword evidence="9 14" id="KW-0012">Acyltransferase</keyword>
<dbReference type="EC" id="2.3.1.180" evidence="14"/>
<feature type="active site" evidence="14">
    <location>
        <position position="287"/>
    </location>
</feature>
<evidence type="ECO:0000256" key="6">
    <source>
        <dbReference type="ARBA" id="ARBA00023098"/>
    </source>
</evidence>
<evidence type="ECO:0000256" key="3">
    <source>
        <dbReference type="ARBA" id="ARBA00022516"/>
    </source>
</evidence>
<dbReference type="Gene3D" id="3.40.47.10">
    <property type="match status" value="1"/>
</dbReference>
<dbReference type="InterPro" id="IPR016039">
    <property type="entry name" value="Thiolase-like"/>
</dbReference>
<comment type="pathway">
    <text evidence="1 14">Lipid metabolism; fatty acid biosynthesis.</text>
</comment>
<dbReference type="OrthoDB" id="9815506at2"/>
<evidence type="ECO:0000259" key="15">
    <source>
        <dbReference type="Pfam" id="PF08541"/>
    </source>
</evidence>
<evidence type="ECO:0000256" key="2">
    <source>
        <dbReference type="ARBA" id="ARBA00008642"/>
    </source>
</evidence>
<evidence type="ECO:0000256" key="9">
    <source>
        <dbReference type="ARBA" id="ARBA00023315"/>
    </source>
</evidence>
<dbReference type="InterPro" id="IPR013751">
    <property type="entry name" value="ACP_syn_III_N"/>
</dbReference>
<comment type="catalytic activity">
    <reaction evidence="12">
        <text>2-methylpropanoyl-CoA + malonyl-[ACP] + H(+) = 4-methyl-3-oxopentanoyl-[ACP] + CO2 + CoA</text>
        <dbReference type="Rhea" id="RHEA:42268"/>
        <dbReference type="Rhea" id="RHEA-COMP:9623"/>
        <dbReference type="Rhea" id="RHEA-COMP:9940"/>
        <dbReference type="ChEBI" id="CHEBI:15378"/>
        <dbReference type="ChEBI" id="CHEBI:16526"/>
        <dbReference type="ChEBI" id="CHEBI:57287"/>
        <dbReference type="ChEBI" id="CHEBI:57338"/>
        <dbReference type="ChEBI" id="CHEBI:78449"/>
        <dbReference type="ChEBI" id="CHEBI:78820"/>
        <dbReference type="EC" id="2.3.1.300"/>
    </reaction>
    <physiologicalReaction direction="left-to-right" evidence="12">
        <dbReference type="Rhea" id="RHEA:42269"/>
    </physiologicalReaction>
</comment>
<comment type="function">
    <text evidence="14">Catalyzes the condensation reaction of fatty acid synthesis by the addition to an acyl acceptor of two carbons from malonyl-ACP. Catalyzes the first condensation reaction which initiates fatty acid synthesis and may therefore play a role in governing the total rate of fatty acid production. Possesses both acetoacetyl-ACP synthase and acetyl transacylase activities. Its substrate specificity determines the biosynthesis of branched-chain and/or straight-chain of fatty acids.</text>
</comment>
<proteinExistence type="inferred from homology"/>
<gene>
    <name evidence="14" type="primary">fabH</name>
    <name evidence="17" type="ORF">SAMN04490355_102353</name>
</gene>
<keyword evidence="3 14" id="KW-0444">Lipid biosynthesis</keyword>
<dbReference type="EMBL" id="FOTS01000023">
    <property type="protein sequence ID" value="SFL87788.1"/>
    <property type="molecule type" value="Genomic_DNA"/>
</dbReference>
<comment type="domain">
    <text evidence="14">The last Arg residue of the ACP-binding site is essential for the weak association between ACP/AcpP and FabH.</text>
</comment>
<dbReference type="Pfam" id="PF08545">
    <property type="entry name" value="ACP_syn_III"/>
    <property type="match status" value="1"/>
</dbReference>
<evidence type="ECO:0000256" key="4">
    <source>
        <dbReference type="ARBA" id="ARBA00022679"/>
    </source>
</evidence>
<dbReference type="Pfam" id="PF08541">
    <property type="entry name" value="ACP_syn_III_C"/>
    <property type="match status" value="1"/>
</dbReference>
<keyword evidence="5 14" id="KW-0276">Fatty acid metabolism</keyword>
<keyword evidence="6 14" id="KW-0443">Lipid metabolism</keyword>
<keyword evidence="14" id="KW-0963">Cytoplasm</keyword>
<feature type="domain" description="Beta-ketoacyl-[acyl-carrier-protein] synthase III C-terminal" evidence="15">
    <location>
        <begin position="241"/>
        <end position="330"/>
    </location>
</feature>
<dbReference type="InterPro" id="IPR004655">
    <property type="entry name" value="FabH"/>
</dbReference>
<keyword evidence="4 14" id="KW-0808">Transferase</keyword>
<dbReference type="AlphaFoldDB" id="A0A1I4L9S6"/>
<comment type="catalytic activity">
    <reaction evidence="11">
        <text>(2S)-2-methylbutanoyl-CoA + malonyl-[ACP] + H(+) = (4S)-4-methyl-3-oxohexanoyl-[ACP] + CO2 + CoA</text>
        <dbReference type="Rhea" id="RHEA:42276"/>
        <dbReference type="Rhea" id="RHEA-COMP:9623"/>
        <dbReference type="Rhea" id="RHEA-COMP:17148"/>
        <dbReference type="ChEBI" id="CHEBI:15378"/>
        <dbReference type="ChEBI" id="CHEBI:16526"/>
        <dbReference type="ChEBI" id="CHEBI:57287"/>
        <dbReference type="ChEBI" id="CHEBI:78449"/>
        <dbReference type="ChEBI" id="CHEBI:88166"/>
        <dbReference type="ChEBI" id="CHEBI:167462"/>
        <dbReference type="EC" id="2.3.1.300"/>
    </reaction>
    <physiologicalReaction direction="left-to-right" evidence="11">
        <dbReference type="Rhea" id="RHEA:42277"/>
    </physiologicalReaction>
</comment>
<comment type="catalytic activity">
    <reaction evidence="13">
        <text>3-methylbutanoyl-CoA + malonyl-[ACP] + H(+) = 5-methyl-3-oxohexanoyl-[ACP] + CO2 + CoA</text>
        <dbReference type="Rhea" id="RHEA:42272"/>
        <dbReference type="Rhea" id="RHEA-COMP:9623"/>
        <dbReference type="Rhea" id="RHEA-COMP:9941"/>
        <dbReference type="ChEBI" id="CHEBI:15378"/>
        <dbReference type="ChEBI" id="CHEBI:16526"/>
        <dbReference type="ChEBI" id="CHEBI:57287"/>
        <dbReference type="ChEBI" id="CHEBI:57345"/>
        <dbReference type="ChEBI" id="CHEBI:78449"/>
        <dbReference type="ChEBI" id="CHEBI:78822"/>
        <dbReference type="EC" id="2.3.1.300"/>
    </reaction>
    <physiologicalReaction direction="left-to-right" evidence="13">
        <dbReference type="Rhea" id="RHEA:42273"/>
    </physiologicalReaction>
</comment>
<evidence type="ECO:0000256" key="1">
    <source>
        <dbReference type="ARBA" id="ARBA00005194"/>
    </source>
</evidence>